<dbReference type="InterPro" id="IPR018641">
    <property type="entry name" value="Trfase_1_rSAM/seldom-assoc"/>
</dbReference>
<protein>
    <recommendedName>
        <fullName evidence="3">Glycosyltransferase</fullName>
    </recommendedName>
</protein>
<keyword evidence="2" id="KW-1185">Reference proteome</keyword>
<dbReference type="RefSeq" id="WP_111397167.1">
    <property type="nucleotide sequence ID" value="NZ_QKYU01000005.1"/>
</dbReference>
<reference evidence="1 2" key="1">
    <citation type="submission" date="2018-06" db="EMBL/GenBank/DDBJ databases">
        <title>Genomic Encyclopedia of Archaeal and Bacterial Type Strains, Phase II (KMG-II): from individual species to whole genera.</title>
        <authorList>
            <person name="Goeker M."/>
        </authorList>
    </citation>
    <scope>NUCLEOTIDE SEQUENCE [LARGE SCALE GENOMIC DNA]</scope>
    <source>
        <strain evidence="1 2">DSM 24525</strain>
    </source>
</reference>
<dbReference type="NCBIfam" id="TIGR04282">
    <property type="entry name" value="glyco_like_cofC"/>
    <property type="match status" value="1"/>
</dbReference>
<evidence type="ECO:0008006" key="3">
    <source>
        <dbReference type="Google" id="ProtNLM"/>
    </source>
</evidence>
<dbReference type="SUPFAM" id="SSF53448">
    <property type="entry name" value="Nucleotide-diphospho-sugar transferases"/>
    <property type="match status" value="1"/>
</dbReference>
<sequence>MADHRPLLLIFARAPRLGTVKRRLARGIGDRAALRFHTGQLEALLAATLRDRRWRVAICGTPDHARFRLRRRVAVVPQGRGDLGDRLHRMTQGHRRVVVVGADIPGIGAADIATAFQALGQADAVFGPAEDGGYWLVGLGPRRPGRPFGAVRWGGEHALGDTLANFAGRQVALLRILRDVDTVEDLRAIAG</sequence>
<dbReference type="Proteomes" id="UP000249688">
    <property type="component" value="Unassembled WGS sequence"/>
</dbReference>
<evidence type="ECO:0000313" key="2">
    <source>
        <dbReference type="Proteomes" id="UP000249688"/>
    </source>
</evidence>
<organism evidence="1 2">
    <name type="scientific">Humitalea rosea</name>
    <dbReference type="NCBI Taxonomy" id="990373"/>
    <lineage>
        <taxon>Bacteria</taxon>
        <taxon>Pseudomonadati</taxon>
        <taxon>Pseudomonadota</taxon>
        <taxon>Alphaproteobacteria</taxon>
        <taxon>Acetobacterales</taxon>
        <taxon>Roseomonadaceae</taxon>
        <taxon>Humitalea</taxon>
    </lineage>
</organism>
<dbReference type="PANTHER" id="PTHR36529:SF1">
    <property type="entry name" value="GLYCOSYLTRANSFERASE"/>
    <property type="match status" value="1"/>
</dbReference>
<gene>
    <name evidence="1" type="ORF">C8P66_10523</name>
</gene>
<dbReference type="Pfam" id="PF09837">
    <property type="entry name" value="DUF2064"/>
    <property type="match status" value="1"/>
</dbReference>
<comment type="caution">
    <text evidence="1">The sequence shown here is derived from an EMBL/GenBank/DDBJ whole genome shotgun (WGS) entry which is preliminary data.</text>
</comment>
<dbReference type="PANTHER" id="PTHR36529">
    <property type="entry name" value="SLL1095 PROTEIN"/>
    <property type="match status" value="1"/>
</dbReference>
<evidence type="ECO:0000313" key="1">
    <source>
        <dbReference type="EMBL" id="PZW48276.1"/>
    </source>
</evidence>
<accession>A0A2W7J8T5</accession>
<name>A0A2W7J8T5_9PROT</name>
<proteinExistence type="predicted"/>
<dbReference type="AlphaFoldDB" id="A0A2W7J8T5"/>
<dbReference type="OrthoDB" id="9798250at2"/>
<dbReference type="Gene3D" id="3.90.550.10">
    <property type="entry name" value="Spore Coat Polysaccharide Biosynthesis Protein SpsA, Chain A"/>
    <property type="match status" value="1"/>
</dbReference>
<dbReference type="InterPro" id="IPR029044">
    <property type="entry name" value="Nucleotide-diphossugar_trans"/>
</dbReference>
<dbReference type="EMBL" id="QKYU01000005">
    <property type="protein sequence ID" value="PZW48276.1"/>
    <property type="molecule type" value="Genomic_DNA"/>
</dbReference>